<sequence>MFLTDCVFPVLDQTLCTVNNMENAISNVTNDNYPEEADNQFTDDIYSCPPIKERTALERTGKITALVVIIATSLVGNILTIYVTQRNRNMRKIAYTFVVNMAIADLLTTLINMPETLVVEIRNTDEWFAGNVGVVLCKLLPFCQEVCAFCAILSLLAIALDRFLAICFPLKRIMTQRISKIILLFSWLIPIFASAPMIVANNVIQDEGTSYCVEEWPAPFDPDKSSNDYTIILFVLFYLFPLVVISTLYICVICKIWRRRAPGNHSSRTNQVYSRSRRKALKMFIAIVVCFALCWLPYHVTFFLMYYNEEFYNCGTPRDVFFISKYFSHAISALNPCIYIIFNRDYRNGAKRVLYSCCCRNPSMLYPQSMNTGTVVNSRTEENENHEMKTFHSRSLRLGIQRIRNRKIMVSNEDVSLKGDIFLVKYNQGFLKQDEI</sequence>
<dbReference type="Pfam" id="PF00001">
    <property type="entry name" value="7tm_1"/>
    <property type="match status" value="1"/>
</dbReference>
<name>A0ABN8PBD2_9CNID</name>
<reference evidence="11 12" key="1">
    <citation type="submission" date="2022-05" db="EMBL/GenBank/DDBJ databases">
        <authorList>
            <consortium name="Genoscope - CEA"/>
            <person name="William W."/>
        </authorList>
    </citation>
    <scope>NUCLEOTIDE SEQUENCE [LARGE SCALE GENOMIC DNA]</scope>
</reference>
<keyword evidence="6 8" id="KW-0675">Receptor</keyword>
<feature type="transmembrane region" description="Helical" evidence="9">
    <location>
        <begin position="229"/>
        <end position="252"/>
    </location>
</feature>
<dbReference type="PANTHER" id="PTHR45695:SF9">
    <property type="entry name" value="LEUCOKININ RECEPTOR"/>
    <property type="match status" value="1"/>
</dbReference>
<protein>
    <recommendedName>
        <fullName evidence="10">G-protein coupled receptors family 1 profile domain-containing protein</fullName>
    </recommendedName>
</protein>
<evidence type="ECO:0000256" key="3">
    <source>
        <dbReference type="ARBA" id="ARBA00022989"/>
    </source>
</evidence>
<dbReference type="PRINTS" id="PR00237">
    <property type="entry name" value="GPCRRHODOPSN"/>
</dbReference>
<evidence type="ECO:0000256" key="4">
    <source>
        <dbReference type="ARBA" id="ARBA00023040"/>
    </source>
</evidence>
<dbReference type="InterPro" id="IPR000276">
    <property type="entry name" value="GPCR_Rhodpsn"/>
</dbReference>
<dbReference type="InterPro" id="IPR017452">
    <property type="entry name" value="GPCR_Rhodpsn_7TM"/>
</dbReference>
<keyword evidence="4 8" id="KW-0297">G-protein coupled receptor</keyword>
<dbReference type="PROSITE" id="PS50262">
    <property type="entry name" value="G_PROTEIN_RECEP_F1_2"/>
    <property type="match status" value="1"/>
</dbReference>
<feature type="transmembrane region" description="Helical" evidence="9">
    <location>
        <begin position="181"/>
        <end position="200"/>
    </location>
</feature>
<keyword evidence="2 8" id="KW-0812">Transmembrane</keyword>
<evidence type="ECO:0000313" key="11">
    <source>
        <dbReference type="EMBL" id="CAH3140215.1"/>
    </source>
</evidence>
<dbReference type="SUPFAM" id="SSF81321">
    <property type="entry name" value="Family A G protein-coupled receptor-like"/>
    <property type="match status" value="1"/>
</dbReference>
<comment type="subcellular location">
    <subcellularLocation>
        <location evidence="1">Membrane</location>
        <topology evidence="1">Multi-pass membrane protein</topology>
    </subcellularLocation>
</comment>
<organism evidence="11 12">
    <name type="scientific">Porites evermanni</name>
    <dbReference type="NCBI Taxonomy" id="104178"/>
    <lineage>
        <taxon>Eukaryota</taxon>
        <taxon>Metazoa</taxon>
        <taxon>Cnidaria</taxon>
        <taxon>Anthozoa</taxon>
        <taxon>Hexacorallia</taxon>
        <taxon>Scleractinia</taxon>
        <taxon>Fungiina</taxon>
        <taxon>Poritidae</taxon>
        <taxon>Porites</taxon>
    </lineage>
</organism>
<dbReference type="EMBL" id="CALNXI010000798">
    <property type="protein sequence ID" value="CAH3140215.1"/>
    <property type="molecule type" value="Genomic_DNA"/>
</dbReference>
<accession>A0ABN8PBD2</accession>
<evidence type="ECO:0000256" key="7">
    <source>
        <dbReference type="ARBA" id="ARBA00023224"/>
    </source>
</evidence>
<evidence type="ECO:0000256" key="2">
    <source>
        <dbReference type="ARBA" id="ARBA00022692"/>
    </source>
</evidence>
<dbReference type="PROSITE" id="PS00237">
    <property type="entry name" value="G_PROTEIN_RECEP_F1_1"/>
    <property type="match status" value="1"/>
</dbReference>
<dbReference type="SMART" id="SM01381">
    <property type="entry name" value="7TM_GPCR_Srsx"/>
    <property type="match status" value="1"/>
</dbReference>
<gene>
    <name evidence="11" type="ORF">PEVE_00041622</name>
</gene>
<evidence type="ECO:0000256" key="9">
    <source>
        <dbReference type="SAM" id="Phobius"/>
    </source>
</evidence>
<comment type="similarity">
    <text evidence="8">Belongs to the G-protein coupled receptor 1 family.</text>
</comment>
<keyword evidence="12" id="KW-1185">Reference proteome</keyword>
<feature type="transmembrane region" description="Helical" evidence="9">
    <location>
        <begin position="94"/>
        <end position="113"/>
    </location>
</feature>
<dbReference type="Gene3D" id="1.20.1070.10">
    <property type="entry name" value="Rhodopsin 7-helix transmembrane proteins"/>
    <property type="match status" value="1"/>
</dbReference>
<keyword evidence="7 8" id="KW-0807">Transducer</keyword>
<evidence type="ECO:0000259" key="10">
    <source>
        <dbReference type="PROSITE" id="PS50262"/>
    </source>
</evidence>
<evidence type="ECO:0000256" key="1">
    <source>
        <dbReference type="ARBA" id="ARBA00004141"/>
    </source>
</evidence>
<dbReference type="PANTHER" id="PTHR45695">
    <property type="entry name" value="LEUCOKININ RECEPTOR-RELATED"/>
    <property type="match status" value="1"/>
</dbReference>
<dbReference type="Proteomes" id="UP001159427">
    <property type="component" value="Unassembled WGS sequence"/>
</dbReference>
<feature type="transmembrane region" description="Helical" evidence="9">
    <location>
        <begin position="326"/>
        <end position="342"/>
    </location>
</feature>
<feature type="domain" description="G-protein coupled receptors family 1 profile" evidence="10">
    <location>
        <begin position="76"/>
        <end position="339"/>
    </location>
</feature>
<evidence type="ECO:0000256" key="6">
    <source>
        <dbReference type="ARBA" id="ARBA00023170"/>
    </source>
</evidence>
<evidence type="ECO:0000313" key="12">
    <source>
        <dbReference type="Proteomes" id="UP001159427"/>
    </source>
</evidence>
<proteinExistence type="inferred from homology"/>
<evidence type="ECO:0000256" key="5">
    <source>
        <dbReference type="ARBA" id="ARBA00023136"/>
    </source>
</evidence>
<evidence type="ECO:0000256" key="8">
    <source>
        <dbReference type="RuleBase" id="RU000688"/>
    </source>
</evidence>
<comment type="caution">
    <text evidence="11">The sequence shown here is derived from an EMBL/GenBank/DDBJ whole genome shotgun (WGS) entry which is preliminary data.</text>
</comment>
<feature type="transmembrane region" description="Helical" evidence="9">
    <location>
        <begin position="283"/>
        <end position="306"/>
    </location>
</feature>
<feature type="transmembrane region" description="Helical" evidence="9">
    <location>
        <begin position="63"/>
        <end position="82"/>
    </location>
</feature>
<keyword evidence="3 9" id="KW-1133">Transmembrane helix</keyword>
<keyword evidence="5 9" id="KW-0472">Membrane</keyword>
<feature type="transmembrane region" description="Helical" evidence="9">
    <location>
        <begin position="133"/>
        <end position="160"/>
    </location>
</feature>